<evidence type="ECO:0000256" key="8">
    <source>
        <dbReference type="ARBA" id="ARBA00022729"/>
    </source>
</evidence>
<dbReference type="Pfam" id="PF00069">
    <property type="entry name" value="Pkinase"/>
    <property type="match status" value="1"/>
</dbReference>
<dbReference type="SMART" id="SM00369">
    <property type="entry name" value="LRR_TYP"/>
    <property type="match status" value="9"/>
</dbReference>
<dbReference type="GO" id="GO:0005886">
    <property type="term" value="C:plasma membrane"/>
    <property type="evidence" value="ECO:0007669"/>
    <property type="project" value="UniProtKB-SubCell"/>
</dbReference>
<keyword evidence="5" id="KW-0433">Leucine-rich repeat</keyword>
<sequence>MKLAVYLLSFFNSLIYINHLLLAFQSPPTTALHPSNETDTLTLLAIKNRIVEDPLGVFTSWNVSNDNCSWKGVTCSNQHKGRVTMLNLVGQNLVGSIPPHIGNLSFLRHFNLSYNSFKGEVPEEIGRLLRLTHLDLSYNAFQGKIPCNLSLCSNLEDINFTNNNLTGDIPTELRNLSKSLHRFEVSANHFTGSIPQWLGNASSLTSLALGGNNLHGGIPRELGRLPKLLFLQLSENKLSGEVPLSIFNLSSLYFLAVAVNRLQGEIPSNIGFTLPNLRYLHAGANYFYGEIPSSLINVTKLEIFDIGFNGLSGVVPSNLGTLRNLTVLSLADNQLENIEDEGLGFLTSLTNCSNLRWLLLHDNHFRGVLPTSIANLSTKLEKLWIGGNQISSKIPKEIGNLVGLTSLDMCSNSITGEIPHSIAKLKNLSQLYLCENKFTGPFPSSLGNMSQLQKLNLSENNLSGPIPPNLGNCSQLEYIDLEKNSFFGNLPKQLFSFSRVIEVHLSRNSFIGKLPLDLVECKMINLVKLGVSYNQLSGGIPSALGSCLMLEQLWMNNNLLEGGIPPSFRALKSLAHLDVSSNNLSGQIPKYLQNFTLLQNLNLSFNNFEGELPTGGIFENASMISVAGNQRLCGGIHQLGLPSCKIKGKKKKGKLHHLTMLISICTSCSIFLIALLVIFSYKRRYKRKASTSTMVQELELEQFPKISFRELSQATNEFSSSNLIGEGSFGSVYKGILSRDAMLVAVKVLNLKQKGAFKSFMTECEALRNIRHRNLIKIITVCSSIDFKGDDFKALDNFTIHHFTKISLPEKAIEILEPSLLPEVQDEENSTKWYMEERLGALESLVEVARVGLLCSMESPSERMDIKEVVAELLAIRDKFLCNKTKFSST</sequence>
<evidence type="ECO:0000313" key="20">
    <source>
        <dbReference type="EMBL" id="GKV14202.1"/>
    </source>
</evidence>
<dbReference type="InterPro" id="IPR032675">
    <property type="entry name" value="LRR_dom_sf"/>
</dbReference>
<dbReference type="FunFam" id="3.80.10.10:FF:001158">
    <property type="entry name" value="Leucine-rich repeat protein kinase family protein"/>
    <property type="match status" value="1"/>
</dbReference>
<dbReference type="GO" id="GO:0004674">
    <property type="term" value="F:protein serine/threonine kinase activity"/>
    <property type="evidence" value="ECO:0007669"/>
    <property type="project" value="UniProtKB-KW"/>
</dbReference>
<dbReference type="Pfam" id="PF00560">
    <property type="entry name" value="LRR_1"/>
    <property type="match status" value="9"/>
</dbReference>
<dbReference type="PROSITE" id="PS50011">
    <property type="entry name" value="PROTEIN_KINASE_DOM"/>
    <property type="match status" value="1"/>
</dbReference>
<evidence type="ECO:0000259" key="19">
    <source>
        <dbReference type="PROSITE" id="PS50011"/>
    </source>
</evidence>
<dbReference type="InterPro" id="IPR020635">
    <property type="entry name" value="Tyr_kinase_cat_dom"/>
</dbReference>
<dbReference type="GO" id="GO:0004713">
    <property type="term" value="F:protein tyrosine kinase activity"/>
    <property type="evidence" value="ECO:0007669"/>
    <property type="project" value="InterPro"/>
</dbReference>
<evidence type="ECO:0000256" key="11">
    <source>
        <dbReference type="ARBA" id="ARBA00022777"/>
    </source>
</evidence>
<protein>
    <recommendedName>
        <fullName evidence="2">non-specific serine/threonine protein kinase</fullName>
        <ecNumber evidence="2">2.7.11.1</ecNumber>
    </recommendedName>
</protein>
<keyword evidence="13 17" id="KW-1133">Transmembrane helix</keyword>
<keyword evidence="9" id="KW-0677">Repeat</keyword>
<keyword evidence="11" id="KW-0418">Kinase</keyword>
<proteinExistence type="predicted"/>
<keyword evidence="8 18" id="KW-0732">Signal</keyword>
<dbReference type="EMBL" id="BPVZ01000040">
    <property type="protein sequence ID" value="GKV14202.1"/>
    <property type="molecule type" value="Genomic_DNA"/>
</dbReference>
<keyword evidence="12 16" id="KW-0067">ATP-binding</keyword>
<evidence type="ECO:0000256" key="14">
    <source>
        <dbReference type="ARBA" id="ARBA00023136"/>
    </source>
</evidence>
<evidence type="ECO:0000256" key="15">
    <source>
        <dbReference type="ARBA" id="ARBA00023180"/>
    </source>
</evidence>
<evidence type="ECO:0000256" key="17">
    <source>
        <dbReference type="SAM" id="Phobius"/>
    </source>
</evidence>
<dbReference type="SMART" id="SM00365">
    <property type="entry name" value="LRR_SD22"/>
    <property type="match status" value="6"/>
</dbReference>
<name>A0AAV5JKX8_9ROSI</name>
<feature type="domain" description="Protein kinase" evidence="19">
    <location>
        <begin position="718"/>
        <end position="890"/>
    </location>
</feature>
<dbReference type="PROSITE" id="PS00107">
    <property type="entry name" value="PROTEIN_KINASE_ATP"/>
    <property type="match status" value="1"/>
</dbReference>
<dbReference type="EC" id="2.7.11.1" evidence="2"/>
<feature type="binding site" evidence="16">
    <location>
        <position position="747"/>
    </location>
    <ligand>
        <name>ATP</name>
        <dbReference type="ChEBI" id="CHEBI:30616"/>
    </ligand>
</feature>
<dbReference type="FunFam" id="3.80.10.10:FF:000288">
    <property type="entry name" value="LRR receptor-like serine/threonine-protein kinase EFR"/>
    <property type="match status" value="1"/>
</dbReference>
<dbReference type="FunFam" id="3.30.200.20:FF:000432">
    <property type="entry name" value="LRR receptor-like serine/threonine-protein kinase EFR"/>
    <property type="match status" value="1"/>
</dbReference>
<dbReference type="InterPro" id="IPR001611">
    <property type="entry name" value="Leu-rich_rpt"/>
</dbReference>
<feature type="transmembrane region" description="Helical" evidence="17">
    <location>
        <begin position="658"/>
        <end position="679"/>
    </location>
</feature>
<keyword evidence="10 16" id="KW-0547">Nucleotide-binding</keyword>
<keyword evidence="15" id="KW-0325">Glycoprotein</keyword>
<dbReference type="InterPro" id="IPR000719">
    <property type="entry name" value="Prot_kinase_dom"/>
</dbReference>
<evidence type="ECO:0000256" key="1">
    <source>
        <dbReference type="ARBA" id="ARBA00004162"/>
    </source>
</evidence>
<dbReference type="InterPro" id="IPR017441">
    <property type="entry name" value="Protein_kinase_ATP_BS"/>
</dbReference>
<dbReference type="InterPro" id="IPR051809">
    <property type="entry name" value="Plant_receptor-like_S/T_kinase"/>
</dbReference>
<feature type="signal peptide" evidence="18">
    <location>
        <begin position="1"/>
        <end position="31"/>
    </location>
</feature>
<evidence type="ECO:0000256" key="3">
    <source>
        <dbReference type="ARBA" id="ARBA00022475"/>
    </source>
</evidence>
<dbReference type="PROSITE" id="PS51450">
    <property type="entry name" value="LRR"/>
    <property type="match status" value="1"/>
</dbReference>
<dbReference type="AlphaFoldDB" id="A0AAV5JKX8"/>
<keyword evidence="14 17" id="KW-0472">Membrane</keyword>
<evidence type="ECO:0000256" key="6">
    <source>
        <dbReference type="ARBA" id="ARBA00022679"/>
    </source>
</evidence>
<dbReference type="FunFam" id="3.80.10.10:FF:000627">
    <property type="entry name" value="Probable leucine-rich repeat receptor-like protein kinase At2g33170"/>
    <property type="match status" value="1"/>
</dbReference>
<evidence type="ECO:0000256" key="16">
    <source>
        <dbReference type="PROSITE-ProRule" id="PRU10141"/>
    </source>
</evidence>
<dbReference type="Gene3D" id="3.80.10.10">
    <property type="entry name" value="Ribonuclease Inhibitor"/>
    <property type="match status" value="4"/>
</dbReference>
<keyword evidence="6" id="KW-0808">Transferase</keyword>
<accession>A0AAV5JKX8</accession>
<dbReference type="Pfam" id="PF13855">
    <property type="entry name" value="LRR_8"/>
    <property type="match status" value="1"/>
</dbReference>
<keyword evidence="21" id="KW-1185">Reference proteome</keyword>
<reference evidence="20 21" key="1">
    <citation type="journal article" date="2021" name="Commun. Biol.">
        <title>The genome of Shorea leprosula (Dipterocarpaceae) highlights the ecological relevance of drought in aseasonal tropical rainforests.</title>
        <authorList>
            <person name="Ng K.K.S."/>
            <person name="Kobayashi M.J."/>
            <person name="Fawcett J.A."/>
            <person name="Hatakeyama M."/>
            <person name="Paape T."/>
            <person name="Ng C.H."/>
            <person name="Ang C.C."/>
            <person name="Tnah L.H."/>
            <person name="Lee C.T."/>
            <person name="Nishiyama T."/>
            <person name="Sese J."/>
            <person name="O'Brien M.J."/>
            <person name="Copetti D."/>
            <person name="Mohd Noor M.I."/>
            <person name="Ong R.C."/>
            <person name="Putra M."/>
            <person name="Sireger I.Z."/>
            <person name="Indrioko S."/>
            <person name="Kosugi Y."/>
            <person name="Izuno A."/>
            <person name="Isagi Y."/>
            <person name="Lee S.L."/>
            <person name="Shimizu K.K."/>
        </authorList>
    </citation>
    <scope>NUCLEOTIDE SEQUENCE [LARGE SCALE GENOMIC DNA]</scope>
    <source>
        <strain evidence="20">214</strain>
    </source>
</reference>
<evidence type="ECO:0000256" key="9">
    <source>
        <dbReference type="ARBA" id="ARBA00022737"/>
    </source>
</evidence>
<dbReference type="Pfam" id="PF08263">
    <property type="entry name" value="LRRNT_2"/>
    <property type="match status" value="1"/>
</dbReference>
<dbReference type="InterPro" id="IPR011009">
    <property type="entry name" value="Kinase-like_dom_sf"/>
</dbReference>
<evidence type="ECO:0000256" key="4">
    <source>
        <dbReference type="ARBA" id="ARBA00022527"/>
    </source>
</evidence>
<evidence type="ECO:0000256" key="7">
    <source>
        <dbReference type="ARBA" id="ARBA00022692"/>
    </source>
</evidence>
<dbReference type="SUPFAM" id="SSF52058">
    <property type="entry name" value="L domain-like"/>
    <property type="match status" value="2"/>
</dbReference>
<gene>
    <name evidence="20" type="ORF">SLEP1_g25106</name>
</gene>
<keyword evidence="3" id="KW-1003">Cell membrane</keyword>
<dbReference type="InterPro" id="IPR003591">
    <property type="entry name" value="Leu-rich_rpt_typical-subtyp"/>
</dbReference>
<dbReference type="GO" id="GO:0005524">
    <property type="term" value="F:ATP binding"/>
    <property type="evidence" value="ECO:0007669"/>
    <property type="project" value="UniProtKB-UniRule"/>
</dbReference>
<organism evidence="20 21">
    <name type="scientific">Rubroshorea leprosula</name>
    <dbReference type="NCBI Taxonomy" id="152421"/>
    <lineage>
        <taxon>Eukaryota</taxon>
        <taxon>Viridiplantae</taxon>
        <taxon>Streptophyta</taxon>
        <taxon>Embryophyta</taxon>
        <taxon>Tracheophyta</taxon>
        <taxon>Spermatophyta</taxon>
        <taxon>Magnoliopsida</taxon>
        <taxon>eudicotyledons</taxon>
        <taxon>Gunneridae</taxon>
        <taxon>Pentapetalae</taxon>
        <taxon>rosids</taxon>
        <taxon>malvids</taxon>
        <taxon>Malvales</taxon>
        <taxon>Dipterocarpaceae</taxon>
        <taxon>Rubroshorea</taxon>
    </lineage>
</organism>
<evidence type="ECO:0000256" key="10">
    <source>
        <dbReference type="ARBA" id="ARBA00022741"/>
    </source>
</evidence>
<evidence type="ECO:0000256" key="2">
    <source>
        <dbReference type="ARBA" id="ARBA00012513"/>
    </source>
</evidence>
<evidence type="ECO:0000256" key="5">
    <source>
        <dbReference type="ARBA" id="ARBA00022614"/>
    </source>
</evidence>
<dbReference type="SMART" id="SM00219">
    <property type="entry name" value="TyrKc"/>
    <property type="match status" value="1"/>
</dbReference>
<comment type="subcellular location">
    <subcellularLocation>
        <location evidence="1">Cell membrane</location>
        <topology evidence="1">Single-pass membrane protein</topology>
    </subcellularLocation>
</comment>
<keyword evidence="7 17" id="KW-0812">Transmembrane</keyword>
<keyword evidence="4" id="KW-0723">Serine/threonine-protein kinase</keyword>
<dbReference type="Gene3D" id="3.30.200.20">
    <property type="entry name" value="Phosphorylase Kinase, domain 1"/>
    <property type="match status" value="1"/>
</dbReference>
<dbReference type="PANTHER" id="PTHR27008:SF499">
    <property type="entry name" value="OS06G0581500 PROTEIN"/>
    <property type="match status" value="1"/>
</dbReference>
<dbReference type="Proteomes" id="UP001054252">
    <property type="component" value="Unassembled WGS sequence"/>
</dbReference>
<evidence type="ECO:0000256" key="13">
    <source>
        <dbReference type="ARBA" id="ARBA00022989"/>
    </source>
</evidence>
<dbReference type="InterPro" id="IPR013210">
    <property type="entry name" value="LRR_N_plant-typ"/>
</dbReference>
<dbReference type="SUPFAM" id="SSF56112">
    <property type="entry name" value="Protein kinase-like (PK-like)"/>
    <property type="match status" value="1"/>
</dbReference>
<comment type="caution">
    <text evidence="20">The sequence shown here is derived from an EMBL/GenBank/DDBJ whole genome shotgun (WGS) entry which is preliminary data.</text>
</comment>
<evidence type="ECO:0000256" key="12">
    <source>
        <dbReference type="ARBA" id="ARBA00022840"/>
    </source>
</evidence>
<dbReference type="PANTHER" id="PTHR27008">
    <property type="entry name" value="OS04G0122200 PROTEIN"/>
    <property type="match status" value="1"/>
</dbReference>
<evidence type="ECO:0000256" key="18">
    <source>
        <dbReference type="SAM" id="SignalP"/>
    </source>
</evidence>
<feature type="chain" id="PRO_5043764232" description="non-specific serine/threonine protein kinase" evidence="18">
    <location>
        <begin position="32"/>
        <end position="890"/>
    </location>
</feature>
<evidence type="ECO:0000313" key="21">
    <source>
        <dbReference type="Proteomes" id="UP001054252"/>
    </source>
</evidence>